<dbReference type="AlphaFoldDB" id="A0A177BBA6"/>
<keyword evidence="2" id="KW-1185">Reference proteome</keyword>
<evidence type="ECO:0000313" key="1">
    <source>
        <dbReference type="EMBL" id="OAF70811.1"/>
    </source>
</evidence>
<proteinExistence type="predicted"/>
<evidence type="ECO:0000313" key="2">
    <source>
        <dbReference type="Proteomes" id="UP000078046"/>
    </source>
</evidence>
<protein>
    <submittedName>
        <fullName evidence="1">Uncharacterized protein</fullName>
    </submittedName>
</protein>
<dbReference type="EMBL" id="LWCA01000108">
    <property type="protein sequence ID" value="OAF70811.1"/>
    <property type="molecule type" value="Genomic_DNA"/>
</dbReference>
<accession>A0A177BBA6</accession>
<dbReference type="Proteomes" id="UP000078046">
    <property type="component" value="Unassembled WGS sequence"/>
</dbReference>
<gene>
    <name evidence="1" type="ORF">A3Q56_01401</name>
</gene>
<sequence>MNFNFNTDIENLSPGYPVLEHSRNEIDLMVNKYFCDFPDSELDKMLSNNVNISMIRDFVETFESMRSLKTNIKNLTENVMKLTNQNLNQHEILQNKKMVLINEYNKFNHVEMAVTAKSQDNDFFSENSIPPFQQLINWYKSQISEIKTKINKFHTEIDAKKIDQVLEEYCNLNKICYQLGWKYEYLNSL</sequence>
<organism evidence="1 2">
    <name type="scientific">Intoshia linei</name>
    <dbReference type="NCBI Taxonomy" id="1819745"/>
    <lineage>
        <taxon>Eukaryota</taxon>
        <taxon>Metazoa</taxon>
        <taxon>Spiralia</taxon>
        <taxon>Lophotrochozoa</taxon>
        <taxon>Mesozoa</taxon>
        <taxon>Orthonectida</taxon>
        <taxon>Rhopaluridae</taxon>
        <taxon>Intoshia</taxon>
    </lineage>
</organism>
<reference evidence="1 2" key="1">
    <citation type="submission" date="2016-04" db="EMBL/GenBank/DDBJ databases">
        <title>The genome of Intoshia linei affirms orthonectids as highly simplified spiralians.</title>
        <authorList>
            <person name="Mikhailov K.V."/>
            <person name="Slusarev G.S."/>
            <person name="Nikitin M.A."/>
            <person name="Logacheva M.D."/>
            <person name="Penin A."/>
            <person name="Aleoshin V."/>
            <person name="Panchin Y.V."/>
        </authorList>
    </citation>
    <scope>NUCLEOTIDE SEQUENCE [LARGE SCALE GENOMIC DNA]</scope>
    <source>
        <strain evidence="1">Intl2013</strain>
        <tissue evidence="1">Whole animal</tissue>
    </source>
</reference>
<name>A0A177BBA6_9BILA</name>
<comment type="caution">
    <text evidence="1">The sequence shown here is derived from an EMBL/GenBank/DDBJ whole genome shotgun (WGS) entry which is preliminary data.</text>
</comment>